<comment type="caution">
    <text evidence="2">The sequence shown here is derived from an EMBL/GenBank/DDBJ whole genome shotgun (WGS) entry which is preliminary data.</text>
</comment>
<organism evidence="2 3">
    <name type="scientific">Symbiodinium microadriaticum</name>
    <name type="common">Dinoflagellate</name>
    <name type="synonym">Zooxanthella microadriatica</name>
    <dbReference type="NCBI Taxonomy" id="2951"/>
    <lineage>
        <taxon>Eukaryota</taxon>
        <taxon>Sar</taxon>
        <taxon>Alveolata</taxon>
        <taxon>Dinophyceae</taxon>
        <taxon>Suessiales</taxon>
        <taxon>Symbiodiniaceae</taxon>
        <taxon>Symbiodinium</taxon>
    </lineage>
</organism>
<dbReference type="EMBL" id="LSRX01002330">
    <property type="protein sequence ID" value="OLP75683.1"/>
    <property type="molecule type" value="Genomic_DNA"/>
</dbReference>
<dbReference type="AlphaFoldDB" id="A0A1Q9BYC6"/>
<feature type="compositionally biased region" description="Acidic residues" evidence="1">
    <location>
        <begin position="10"/>
        <end position="22"/>
    </location>
</feature>
<evidence type="ECO:0000256" key="1">
    <source>
        <dbReference type="SAM" id="MobiDB-lite"/>
    </source>
</evidence>
<protein>
    <submittedName>
        <fullName evidence="2">Uncharacterized protein</fullName>
    </submittedName>
</protein>
<keyword evidence="3" id="KW-1185">Reference proteome</keyword>
<reference evidence="2 3" key="1">
    <citation type="submission" date="2016-02" db="EMBL/GenBank/DDBJ databases">
        <title>Genome analysis of coral dinoflagellate symbionts highlights evolutionary adaptations to a symbiotic lifestyle.</title>
        <authorList>
            <person name="Aranda M."/>
            <person name="Li Y."/>
            <person name="Liew Y.J."/>
            <person name="Baumgarten S."/>
            <person name="Simakov O."/>
            <person name="Wilson M."/>
            <person name="Piel J."/>
            <person name="Ashoor H."/>
            <person name="Bougouffa S."/>
            <person name="Bajic V.B."/>
            <person name="Ryu T."/>
            <person name="Ravasi T."/>
            <person name="Bayer T."/>
            <person name="Micklem G."/>
            <person name="Kim H."/>
            <person name="Bhak J."/>
            <person name="Lajeunesse T.C."/>
            <person name="Voolstra C.R."/>
        </authorList>
    </citation>
    <scope>NUCLEOTIDE SEQUENCE [LARGE SCALE GENOMIC DNA]</scope>
    <source>
        <strain evidence="2 3">CCMP2467</strain>
    </source>
</reference>
<dbReference type="Proteomes" id="UP000186817">
    <property type="component" value="Unassembled WGS sequence"/>
</dbReference>
<evidence type="ECO:0000313" key="2">
    <source>
        <dbReference type="EMBL" id="OLP75683.1"/>
    </source>
</evidence>
<evidence type="ECO:0000313" key="3">
    <source>
        <dbReference type="Proteomes" id="UP000186817"/>
    </source>
</evidence>
<feature type="compositionally biased region" description="Low complexity" evidence="1">
    <location>
        <begin position="62"/>
        <end position="82"/>
    </location>
</feature>
<dbReference type="OrthoDB" id="441096at2759"/>
<name>A0A1Q9BYC6_SYMMI</name>
<feature type="region of interest" description="Disordered" evidence="1">
    <location>
        <begin position="50"/>
        <end position="82"/>
    </location>
</feature>
<accession>A0A1Q9BYC6</accession>
<gene>
    <name evidence="2" type="ORF">AK812_SmicGene44479</name>
</gene>
<sequence length="82" mass="8287">MKREVRAPDTEEAVGEGAEGDTPEASGDLCRALQSLTLFFTQIRLAAQSAASSTHTVEGRDAGTAVAAEASAGEPPANVAAT</sequence>
<proteinExistence type="predicted"/>
<feature type="region of interest" description="Disordered" evidence="1">
    <location>
        <begin position="1"/>
        <end position="26"/>
    </location>
</feature>